<keyword evidence="2" id="KW-1133">Transmembrane helix</keyword>
<accession>A0ABW5JC61</accession>
<keyword evidence="2" id="KW-0812">Transmembrane</keyword>
<keyword evidence="4" id="KW-1185">Reference proteome</keyword>
<protein>
    <recommendedName>
        <fullName evidence="5">Outer membrane protein beta-barrel domain-containing protein</fullName>
    </recommendedName>
</protein>
<dbReference type="Proteomes" id="UP001597510">
    <property type="component" value="Unassembled WGS sequence"/>
</dbReference>
<evidence type="ECO:0000313" key="4">
    <source>
        <dbReference type="Proteomes" id="UP001597510"/>
    </source>
</evidence>
<sequence length="515" mass="57491">MQAEDEIKKKLSEMFNNYEAEPQDESWEKIRASMQLSQMFQNFEAEPQDESWEKIRASVDLSQRMKEYEPEPQDDSWAKIQAGVNLAQKFKDYEAEPQAISWLKIQEAIQPKKRRRGIIVPLFYRIGIAAGLVLLLGSLWWLLNNNETANMTATKDSNKKSTAQPSVNGNKANESTPQASEKTIDAQTAAPSNDNIAANTPTDKNGVSDRNKTISNKANTKAGNTAPLLAKDNTSNKKKVDSANKPPVSDSDSNQKITDDESTLANANTDNKTETDLKLEELSGKAFQPKAIRKPFTAIAYNAEKPFQEKEPKQYRQTVFSASFMPLQTYQAFTVLPQNNAYIQQVGRLDAIDNQRLGVQLRAGAMKPLSNRFSIGVSGTYTGVQQWANYEINSGEYEVQTADNGSYTLVGIGEKVAQSQFLQTLGLKVDNAYLVSQKKTKVYAIAGAEAVHVLNNKDFGYYVNASVGLSYPVKGGKSIWIEPTFRYSLSQSFDANNYLKIRPYNIGLNLRFNFI</sequence>
<organism evidence="3 4">
    <name type="scientific">Emticicia soli</name>
    <dbReference type="NCBI Taxonomy" id="2027878"/>
    <lineage>
        <taxon>Bacteria</taxon>
        <taxon>Pseudomonadati</taxon>
        <taxon>Bacteroidota</taxon>
        <taxon>Cytophagia</taxon>
        <taxon>Cytophagales</taxon>
        <taxon>Leadbetterellaceae</taxon>
        <taxon>Emticicia</taxon>
    </lineage>
</organism>
<keyword evidence="2" id="KW-0472">Membrane</keyword>
<feature type="compositionally biased region" description="Polar residues" evidence="1">
    <location>
        <begin position="152"/>
        <end position="205"/>
    </location>
</feature>
<evidence type="ECO:0000256" key="2">
    <source>
        <dbReference type="SAM" id="Phobius"/>
    </source>
</evidence>
<evidence type="ECO:0008006" key="5">
    <source>
        <dbReference type="Google" id="ProtNLM"/>
    </source>
</evidence>
<proteinExistence type="predicted"/>
<dbReference type="EMBL" id="JBHULC010000018">
    <property type="protein sequence ID" value="MFD2522320.1"/>
    <property type="molecule type" value="Genomic_DNA"/>
</dbReference>
<feature type="transmembrane region" description="Helical" evidence="2">
    <location>
        <begin position="122"/>
        <end position="143"/>
    </location>
</feature>
<gene>
    <name evidence="3" type="ORF">ACFSR2_15595</name>
</gene>
<evidence type="ECO:0000256" key="1">
    <source>
        <dbReference type="SAM" id="MobiDB-lite"/>
    </source>
</evidence>
<comment type="caution">
    <text evidence="3">The sequence shown here is derived from an EMBL/GenBank/DDBJ whole genome shotgun (WGS) entry which is preliminary data.</text>
</comment>
<feature type="compositionally biased region" description="Polar residues" evidence="1">
    <location>
        <begin position="213"/>
        <end position="223"/>
    </location>
</feature>
<feature type="region of interest" description="Disordered" evidence="1">
    <location>
        <begin position="152"/>
        <end position="277"/>
    </location>
</feature>
<dbReference type="RefSeq" id="WP_340234498.1">
    <property type="nucleotide sequence ID" value="NZ_JBBEWC010000002.1"/>
</dbReference>
<evidence type="ECO:0000313" key="3">
    <source>
        <dbReference type="EMBL" id="MFD2522320.1"/>
    </source>
</evidence>
<name>A0ABW5JC61_9BACT</name>
<reference evidence="4" key="1">
    <citation type="journal article" date="2019" name="Int. J. Syst. Evol. Microbiol.">
        <title>The Global Catalogue of Microorganisms (GCM) 10K type strain sequencing project: providing services to taxonomists for standard genome sequencing and annotation.</title>
        <authorList>
            <consortium name="The Broad Institute Genomics Platform"/>
            <consortium name="The Broad Institute Genome Sequencing Center for Infectious Disease"/>
            <person name="Wu L."/>
            <person name="Ma J."/>
        </authorList>
    </citation>
    <scope>NUCLEOTIDE SEQUENCE [LARGE SCALE GENOMIC DNA]</scope>
    <source>
        <strain evidence="4">KCTC 52344</strain>
    </source>
</reference>